<comment type="caution">
    <text evidence="2">The sequence shown here is derived from an EMBL/GenBank/DDBJ whole genome shotgun (WGS) entry which is preliminary data.</text>
</comment>
<evidence type="ECO:0000313" key="3">
    <source>
        <dbReference type="Proteomes" id="UP000693946"/>
    </source>
</evidence>
<dbReference type="Proteomes" id="UP000693946">
    <property type="component" value="Linkage Group LG19"/>
</dbReference>
<accession>A0AAV6RLK0</accession>
<proteinExistence type="predicted"/>
<keyword evidence="3" id="KW-1185">Reference proteome</keyword>
<organism evidence="2 3">
    <name type="scientific">Solea senegalensis</name>
    <name type="common">Senegalese sole</name>
    <dbReference type="NCBI Taxonomy" id="28829"/>
    <lineage>
        <taxon>Eukaryota</taxon>
        <taxon>Metazoa</taxon>
        <taxon>Chordata</taxon>
        <taxon>Craniata</taxon>
        <taxon>Vertebrata</taxon>
        <taxon>Euteleostomi</taxon>
        <taxon>Actinopterygii</taxon>
        <taxon>Neopterygii</taxon>
        <taxon>Teleostei</taxon>
        <taxon>Neoteleostei</taxon>
        <taxon>Acanthomorphata</taxon>
        <taxon>Carangaria</taxon>
        <taxon>Pleuronectiformes</taxon>
        <taxon>Pleuronectoidei</taxon>
        <taxon>Soleidae</taxon>
        <taxon>Solea</taxon>
    </lineage>
</organism>
<reference evidence="2 3" key="1">
    <citation type="journal article" date="2021" name="Sci. Rep.">
        <title>Chromosome anchoring in Senegalese sole (Solea senegalensis) reveals sex-associated markers and genome rearrangements in flatfish.</title>
        <authorList>
            <person name="Guerrero-Cozar I."/>
            <person name="Gomez-Garrido J."/>
            <person name="Berbel C."/>
            <person name="Martinez-Blanch J.F."/>
            <person name="Alioto T."/>
            <person name="Claros M.G."/>
            <person name="Gagnaire P.A."/>
            <person name="Manchado M."/>
        </authorList>
    </citation>
    <scope>NUCLEOTIDE SEQUENCE [LARGE SCALE GENOMIC DNA]</scope>
    <source>
        <strain evidence="2">Sse05_10M</strain>
    </source>
</reference>
<evidence type="ECO:0000313" key="2">
    <source>
        <dbReference type="EMBL" id="KAG7505895.1"/>
    </source>
</evidence>
<feature type="region of interest" description="Disordered" evidence="1">
    <location>
        <begin position="36"/>
        <end position="59"/>
    </location>
</feature>
<dbReference type="AlphaFoldDB" id="A0AAV6RLK0"/>
<protein>
    <submittedName>
        <fullName evidence="2">Uncharacterized protein</fullName>
    </submittedName>
</protein>
<evidence type="ECO:0000256" key="1">
    <source>
        <dbReference type="SAM" id="MobiDB-lite"/>
    </source>
</evidence>
<name>A0AAV6RLK0_SOLSE</name>
<gene>
    <name evidence="2" type="ORF">JOB18_042152</name>
</gene>
<sequence length="82" mass="9077">MSTAAAFSDHLKHARCGCVKPGQQQVSHILSLLIREPGSVAPPPPPRSPQSSDRTRGKELHFPRVAQLAETSPYWLHVDGWR</sequence>
<dbReference type="EMBL" id="JAGKHQ010000011">
    <property type="protein sequence ID" value="KAG7505895.1"/>
    <property type="molecule type" value="Genomic_DNA"/>
</dbReference>